<keyword evidence="9" id="KW-0460">Magnesium</keyword>
<sequence length="238" mass="24841">MTRQGGHEAGYPEAGSFGARGLEGQDPGAQTLEPQPLDARTLEVRTLDADGTRAVAVALAGVLRPGDVLILDGPLGAGKTTFTQGLGAGLEVRGPVASPTFVIERVHPSLRGGPALVHVDAYRLGADGDIDDLDLEADLDEAVTVVEWGRGRVEHLVDSYLLLELERPDQVDDPDDPDEPRTLRLTPIGPRWDTGSRAELLGALSPPDAVETDGSAAPDSPGDAPTGHAAGSTTEENR</sequence>
<evidence type="ECO:0000256" key="8">
    <source>
        <dbReference type="ARBA" id="ARBA00022840"/>
    </source>
</evidence>
<name>A0ABW0FGG7_9MICO</name>
<keyword evidence="14" id="KW-1185">Reference proteome</keyword>
<gene>
    <name evidence="13" type="primary">tsaE</name>
    <name evidence="13" type="ORF">ACFPK8_05505</name>
</gene>
<evidence type="ECO:0000256" key="9">
    <source>
        <dbReference type="ARBA" id="ARBA00022842"/>
    </source>
</evidence>
<evidence type="ECO:0000256" key="6">
    <source>
        <dbReference type="ARBA" id="ARBA00022723"/>
    </source>
</evidence>
<evidence type="ECO:0000256" key="2">
    <source>
        <dbReference type="ARBA" id="ARBA00007599"/>
    </source>
</evidence>
<evidence type="ECO:0000256" key="3">
    <source>
        <dbReference type="ARBA" id="ARBA00019010"/>
    </source>
</evidence>
<dbReference type="RefSeq" id="WP_377802340.1">
    <property type="nucleotide sequence ID" value="NZ_BAAAIR010000048.1"/>
</dbReference>
<evidence type="ECO:0000256" key="4">
    <source>
        <dbReference type="ARBA" id="ARBA00022490"/>
    </source>
</evidence>
<feature type="region of interest" description="Disordered" evidence="12">
    <location>
        <begin position="1"/>
        <end position="38"/>
    </location>
</feature>
<dbReference type="EMBL" id="JBHSLN010000018">
    <property type="protein sequence ID" value="MFC5296960.1"/>
    <property type="molecule type" value="Genomic_DNA"/>
</dbReference>
<evidence type="ECO:0000313" key="14">
    <source>
        <dbReference type="Proteomes" id="UP001595937"/>
    </source>
</evidence>
<dbReference type="SUPFAM" id="SSF52540">
    <property type="entry name" value="P-loop containing nucleoside triphosphate hydrolases"/>
    <property type="match status" value="1"/>
</dbReference>
<keyword evidence="5" id="KW-0819">tRNA processing</keyword>
<dbReference type="InterPro" id="IPR027417">
    <property type="entry name" value="P-loop_NTPase"/>
</dbReference>
<keyword evidence="7" id="KW-0547">Nucleotide-binding</keyword>
<keyword evidence="4" id="KW-0963">Cytoplasm</keyword>
<accession>A0ABW0FGG7</accession>
<dbReference type="Proteomes" id="UP001595937">
    <property type="component" value="Unassembled WGS sequence"/>
</dbReference>
<evidence type="ECO:0000256" key="5">
    <source>
        <dbReference type="ARBA" id="ARBA00022694"/>
    </source>
</evidence>
<keyword evidence="6" id="KW-0479">Metal-binding</keyword>
<dbReference type="GeneID" id="303298849"/>
<comment type="caution">
    <text evidence="13">The sequence shown here is derived from an EMBL/GenBank/DDBJ whole genome shotgun (WGS) entry which is preliminary data.</text>
</comment>
<evidence type="ECO:0000256" key="1">
    <source>
        <dbReference type="ARBA" id="ARBA00004496"/>
    </source>
</evidence>
<protein>
    <recommendedName>
        <fullName evidence="3">tRNA threonylcarbamoyladenosine biosynthesis protein TsaE</fullName>
    </recommendedName>
    <alternativeName>
        <fullName evidence="11">t(6)A37 threonylcarbamoyladenosine biosynthesis protein TsaE</fullName>
    </alternativeName>
</protein>
<dbReference type="InterPro" id="IPR003442">
    <property type="entry name" value="T6A_TsaE"/>
</dbReference>
<evidence type="ECO:0000256" key="12">
    <source>
        <dbReference type="SAM" id="MobiDB-lite"/>
    </source>
</evidence>
<dbReference type="PANTHER" id="PTHR33540">
    <property type="entry name" value="TRNA THREONYLCARBAMOYLADENOSINE BIOSYNTHESIS PROTEIN TSAE"/>
    <property type="match status" value="1"/>
</dbReference>
<dbReference type="NCBIfam" id="TIGR00150">
    <property type="entry name" value="T6A_YjeE"/>
    <property type="match status" value="1"/>
</dbReference>
<evidence type="ECO:0000256" key="7">
    <source>
        <dbReference type="ARBA" id="ARBA00022741"/>
    </source>
</evidence>
<proteinExistence type="inferred from homology"/>
<feature type="region of interest" description="Disordered" evidence="12">
    <location>
        <begin position="168"/>
        <end position="238"/>
    </location>
</feature>
<evidence type="ECO:0000256" key="11">
    <source>
        <dbReference type="ARBA" id="ARBA00032441"/>
    </source>
</evidence>
<dbReference type="Gene3D" id="3.40.50.300">
    <property type="entry name" value="P-loop containing nucleotide triphosphate hydrolases"/>
    <property type="match status" value="1"/>
</dbReference>
<dbReference type="Pfam" id="PF02367">
    <property type="entry name" value="TsaE"/>
    <property type="match status" value="1"/>
</dbReference>
<comment type="function">
    <text evidence="10">Required for the formation of a threonylcarbamoyl group on adenosine at position 37 (t(6)A37) in tRNAs that read codons beginning with adenine. Is involved in the transfer of the threonylcarbamoyl moiety of threonylcarbamoyl-AMP (TC-AMP) to the N6 group of A37, together with TsaD and TsaB. TsaE seems to play an indirect role in the t(6)A biosynthesis pathway, possibly in regulating the core enzymatic function of TsaD.</text>
</comment>
<reference evidence="14" key="1">
    <citation type="journal article" date="2019" name="Int. J. Syst. Evol. Microbiol.">
        <title>The Global Catalogue of Microorganisms (GCM) 10K type strain sequencing project: providing services to taxonomists for standard genome sequencing and annotation.</title>
        <authorList>
            <consortium name="The Broad Institute Genomics Platform"/>
            <consortium name="The Broad Institute Genome Sequencing Center for Infectious Disease"/>
            <person name="Wu L."/>
            <person name="Ma J."/>
        </authorList>
    </citation>
    <scope>NUCLEOTIDE SEQUENCE [LARGE SCALE GENOMIC DNA]</scope>
    <source>
        <strain evidence="14">CGMCC 1.16455</strain>
    </source>
</reference>
<comment type="similarity">
    <text evidence="2">Belongs to the TsaE family.</text>
</comment>
<keyword evidence="8" id="KW-0067">ATP-binding</keyword>
<evidence type="ECO:0000256" key="10">
    <source>
        <dbReference type="ARBA" id="ARBA00024908"/>
    </source>
</evidence>
<organism evidence="13 14">
    <name type="scientific">Brachybacterium tyrofermentans</name>
    <dbReference type="NCBI Taxonomy" id="47848"/>
    <lineage>
        <taxon>Bacteria</taxon>
        <taxon>Bacillati</taxon>
        <taxon>Actinomycetota</taxon>
        <taxon>Actinomycetes</taxon>
        <taxon>Micrococcales</taxon>
        <taxon>Dermabacteraceae</taxon>
        <taxon>Brachybacterium</taxon>
    </lineage>
</organism>
<dbReference type="PANTHER" id="PTHR33540:SF2">
    <property type="entry name" value="TRNA THREONYLCARBAMOYLADENOSINE BIOSYNTHESIS PROTEIN TSAE"/>
    <property type="match status" value="1"/>
</dbReference>
<comment type="subcellular location">
    <subcellularLocation>
        <location evidence="1">Cytoplasm</location>
    </subcellularLocation>
</comment>
<evidence type="ECO:0000313" key="13">
    <source>
        <dbReference type="EMBL" id="MFC5296960.1"/>
    </source>
</evidence>